<keyword evidence="3" id="KW-0067">ATP-binding</keyword>
<dbReference type="Gene3D" id="3.30.300.160">
    <property type="entry name" value="Type II secretion system, protein E, N-terminal domain"/>
    <property type="match status" value="1"/>
</dbReference>
<evidence type="ECO:0000313" key="5">
    <source>
        <dbReference type="EMBL" id="SFI65498.1"/>
    </source>
</evidence>
<comment type="similarity">
    <text evidence="1">Belongs to the GSP E family.</text>
</comment>
<gene>
    <name evidence="5" type="ORF">SAMN04488095_1481</name>
</gene>
<evidence type="ECO:0000259" key="4">
    <source>
        <dbReference type="SMART" id="SM00382"/>
    </source>
</evidence>
<dbReference type="AlphaFoldDB" id="A0A1I3JZK0"/>
<dbReference type="Proteomes" id="UP000199110">
    <property type="component" value="Unassembled WGS sequence"/>
</dbReference>
<dbReference type="SUPFAM" id="SSF160246">
    <property type="entry name" value="EspE N-terminal domain-like"/>
    <property type="match status" value="1"/>
</dbReference>
<name>A0A1I3JZK0_9RHOB</name>
<dbReference type="CDD" id="cd01129">
    <property type="entry name" value="PulE-GspE-like"/>
    <property type="match status" value="1"/>
</dbReference>
<dbReference type="EMBL" id="FORA01000001">
    <property type="protein sequence ID" value="SFI65498.1"/>
    <property type="molecule type" value="Genomic_DNA"/>
</dbReference>
<dbReference type="Gene3D" id="3.40.50.300">
    <property type="entry name" value="P-loop containing nucleotide triphosphate hydrolases"/>
    <property type="match status" value="1"/>
</dbReference>
<keyword evidence="6" id="KW-1185">Reference proteome</keyword>
<dbReference type="Pfam" id="PF05157">
    <property type="entry name" value="MshEN"/>
    <property type="match status" value="1"/>
</dbReference>
<keyword evidence="2" id="KW-0547">Nucleotide-binding</keyword>
<dbReference type="PANTHER" id="PTHR30258">
    <property type="entry name" value="TYPE II SECRETION SYSTEM PROTEIN GSPE-RELATED"/>
    <property type="match status" value="1"/>
</dbReference>
<organism evidence="5 6">
    <name type="scientific">Jannaschia pohangensis</name>
    <dbReference type="NCBI Taxonomy" id="390807"/>
    <lineage>
        <taxon>Bacteria</taxon>
        <taxon>Pseudomonadati</taxon>
        <taxon>Pseudomonadota</taxon>
        <taxon>Alphaproteobacteria</taxon>
        <taxon>Rhodobacterales</taxon>
        <taxon>Roseobacteraceae</taxon>
        <taxon>Jannaschia</taxon>
    </lineage>
</organism>
<dbReference type="GO" id="GO:0005886">
    <property type="term" value="C:plasma membrane"/>
    <property type="evidence" value="ECO:0007669"/>
    <property type="project" value="TreeGrafter"/>
</dbReference>
<dbReference type="GO" id="GO:0016887">
    <property type="term" value="F:ATP hydrolysis activity"/>
    <property type="evidence" value="ECO:0007669"/>
    <property type="project" value="TreeGrafter"/>
</dbReference>
<dbReference type="InterPro" id="IPR027417">
    <property type="entry name" value="P-loop_NTPase"/>
</dbReference>
<dbReference type="STRING" id="390807.SAMN04488095_1481"/>
<proteinExistence type="inferred from homology"/>
<dbReference type="GO" id="GO:0005524">
    <property type="term" value="F:ATP binding"/>
    <property type="evidence" value="ECO:0007669"/>
    <property type="project" value="UniProtKB-KW"/>
</dbReference>
<accession>A0A1I3JZK0</accession>
<reference evidence="5 6" key="1">
    <citation type="submission" date="2016-10" db="EMBL/GenBank/DDBJ databases">
        <authorList>
            <person name="de Groot N.N."/>
        </authorList>
    </citation>
    <scope>NUCLEOTIDE SEQUENCE [LARGE SCALE GENOMIC DNA]</scope>
    <source>
        <strain evidence="5 6">DSM 19073</strain>
    </source>
</reference>
<protein>
    <submittedName>
        <fullName evidence="5">General secretion pathway protein E</fullName>
    </submittedName>
</protein>
<dbReference type="InterPro" id="IPR007831">
    <property type="entry name" value="T2SS_GspE_N"/>
</dbReference>
<dbReference type="SMART" id="SM00382">
    <property type="entry name" value="AAA"/>
    <property type="match status" value="1"/>
</dbReference>
<evidence type="ECO:0000256" key="3">
    <source>
        <dbReference type="ARBA" id="ARBA00022840"/>
    </source>
</evidence>
<evidence type="ECO:0000313" key="6">
    <source>
        <dbReference type="Proteomes" id="UP000199110"/>
    </source>
</evidence>
<dbReference type="OrthoDB" id="9804785at2"/>
<evidence type="ECO:0000256" key="1">
    <source>
        <dbReference type="ARBA" id="ARBA00006611"/>
    </source>
</evidence>
<feature type="domain" description="AAA+ ATPase" evidence="4">
    <location>
        <begin position="311"/>
        <end position="432"/>
    </location>
</feature>
<dbReference type="Gene3D" id="3.30.450.90">
    <property type="match status" value="1"/>
</dbReference>
<dbReference type="InterPro" id="IPR001482">
    <property type="entry name" value="T2SS/T4SS_dom"/>
</dbReference>
<dbReference type="SUPFAM" id="SSF52540">
    <property type="entry name" value="P-loop containing nucleoside triphosphate hydrolases"/>
    <property type="match status" value="1"/>
</dbReference>
<dbReference type="PANTHER" id="PTHR30258:SF2">
    <property type="entry name" value="COMG OPERON PROTEIN 1"/>
    <property type="match status" value="1"/>
</dbReference>
<dbReference type="Pfam" id="PF00437">
    <property type="entry name" value="T2SSE"/>
    <property type="match status" value="1"/>
</dbReference>
<dbReference type="InterPro" id="IPR037257">
    <property type="entry name" value="T2SS_E_N_sf"/>
</dbReference>
<evidence type="ECO:0000256" key="2">
    <source>
        <dbReference type="ARBA" id="ARBA00022741"/>
    </source>
</evidence>
<sequence>MFSPRPLKATLSPPDPAPLIDHLVAEGVISSMDGRRALSAVSGGTSSVATTIMELGLADERPLFVALAEFVSVPFDDLHESDTTLPDVLALDLTFLKRVAVVPLSKDEDGITMATSDPGAADVLEAIAFKLDETIMPVLATPSSIAAALARVGGGTSVESDSEADLDRLKAMASDGPVVRLVNDLIGKATADGASDVHIEAEENGAEVRFRIDGTLRRETRLTSTMRAAVVSRLKIMAQLNISEKRRPQDGRASVVVRGRPIDLRLSTLPIQHGESVVLRILDQRRLQLDWSALGYSPSRIEEIRKLISVPNGIVLVAGPTGSGKTTTLYTALAELNKSDRKIITVEDPVEYLLKGIVQVQVEPEIDMSFARALRAILRQDPNIVMIGEIRDEETAEIAVRAAQMGRLVLSTVHTNNAVAAVDRLLDLGVAPYLLASTLRGVLSQRLVSKLCSSCGGKGCVACGELGRLGRTVVSEMFRMSDTLADAITAGNSGARLMRLAVENGHRTLREEGRALIDAGVVDPAETHQQLGLESAYHSSADHISDDCG</sequence>
<dbReference type="InterPro" id="IPR003593">
    <property type="entry name" value="AAA+_ATPase"/>
</dbReference>